<dbReference type="HOGENOM" id="CLU_705321_0_0_7"/>
<dbReference type="AlphaFoldDB" id="A5GBY2"/>
<keyword evidence="3" id="KW-0012">Acyltransferase</keyword>
<feature type="transmembrane region" description="Helical" evidence="1">
    <location>
        <begin position="284"/>
        <end position="302"/>
    </location>
</feature>
<feature type="transmembrane region" description="Helical" evidence="1">
    <location>
        <begin position="119"/>
        <end position="137"/>
    </location>
</feature>
<dbReference type="InterPro" id="IPR050879">
    <property type="entry name" value="Acyltransferase_3"/>
</dbReference>
<evidence type="ECO:0000313" key="3">
    <source>
        <dbReference type="EMBL" id="ABQ24909.1"/>
    </source>
</evidence>
<evidence type="ECO:0000313" key="4">
    <source>
        <dbReference type="Proteomes" id="UP000006695"/>
    </source>
</evidence>
<dbReference type="Pfam" id="PF01757">
    <property type="entry name" value="Acyl_transf_3"/>
    <property type="match status" value="1"/>
</dbReference>
<keyword evidence="1" id="KW-0472">Membrane</keyword>
<feature type="transmembrane region" description="Helical" evidence="1">
    <location>
        <begin position="12"/>
        <end position="33"/>
    </location>
</feature>
<name>A5GBY2_GEOUR</name>
<dbReference type="KEGG" id="gur:Gura_0699"/>
<dbReference type="InterPro" id="IPR002656">
    <property type="entry name" value="Acyl_transf_3_dom"/>
</dbReference>
<reference evidence="3 4" key="1">
    <citation type="submission" date="2007-05" db="EMBL/GenBank/DDBJ databases">
        <title>Complete sequence of Geobacter uraniireducens Rf4.</title>
        <authorList>
            <consortium name="US DOE Joint Genome Institute"/>
            <person name="Copeland A."/>
            <person name="Lucas S."/>
            <person name="Lapidus A."/>
            <person name="Barry K."/>
            <person name="Detter J.C."/>
            <person name="Glavina del Rio T."/>
            <person name="Hammon N."/>
            <person name="Israni S."/>
            <person name="Dalin E."/>
            <person name="Tice H."/>
            <person name="Pitluck S."/>
            <person name="Chertkov O."/>
            <person name="Brettin T."/>
            <person name="Bruce D."/>
            <person name="Han C."/>
            <person name="Schmutz J."/>
            <person name="Larimer F."/>
            <person name="Land M."/>
            <person name="Hauser L."/>
            <person name="Kyrpides N."/>
            <person name="Mikhailova N."/>
            <person name="Shelobolina E."/>
            <person name="Aklujkar M."/>
            <person name="Lovley D."/>
            <person name="Richardson P."/>
        </authorList>
    </citation>
    <scope>NUCLEOTIDE SEQUENCE [LARGE SCALE GENOMIC DNA]</scope>
    <source>
        <strain evidence="3 4">Rf4</strain>
    </source>
</reference>
<feature type="transmembrane region" description="Helical" evidence="1">
    <location>
        <begin position="192"/>
        <end position="208"/>
    </location>
</feature>
<dbReference type="GO" id="GO:0000271">
    <property type="term" value="P:polysaccharide biosynthetic process"/>
    <property type="evidence" value="ECO:0007669"/>
    <property type="project" value="TreeGrafter"/>
</dbReference>
<dbReference type="PANTHER" id="PTHR23028:SF53">
    <property type="entry name" value="ACYL_TRANSF_3 DOMAIN-CONTAINING PROTEIN"/>
    <property type="match status" value="1"/>
</dbReference>
<feature type="transmembrane region" description="Helical" evidence="1">
    <location>
        <begin position="220"/>
        <end position="240"/>
    </location>
</feature>
<feature type="transmembrane region" description="Helical" evidence="1">
    <location>
        <begin position="86"/>
        <end position="107"/>
    </location>
</feature>
<keyword evidence="1" id="KW-0812">Transmembrane</keyword>
<feature type="transmembrane region" description="Helical" evidence="1">
    <location>
        <begin position="168"/>
        <end position="186"/>
    </location>
</feature>
<organism evidence="3 4">
    <name type="scientific">Geotalea uraniireducens (strain Rf4)</name>
    <name type="common">Geobacter uraniireducens</name>
    <dbReference type="NCBI Taxonomy" id="351605"/>
    <lineage>
        <taxon>Bacteria</taxon>
        <taxon>Pseudomonadati</taxon>
        <taxon>Thermodesulfobacteriota</taxon>
        <taxon>Desulfuromonadia</taxon>
        <taxon>Geobacterales</taxon>
        <taxon>Geobacteraceae</taxon>
        <taxon>Geotalea</taxon>
    </lineage>
</organism>
<keyword evidence="3" id="KW-0808">Transferase</keyword>
<dbReference type="GO" id="GO:0016747">
    <property type="term" value="F:acyltransferase activity, transferring groups other than amino-acyl groups"/>
    <property type="evidence" value="ECO:0007669"/>
    <property type="project" value="InterPro"/>
</dbReference>
<feature type="transmembrane region" description="Helical" evidence="1">
    <location>
        <begin position="308"/>
        <end position="331"/>
    </location>
</feature>
<dbReference type="Proteomes" id="UP000006695">
    <property type="component" value="Chromosome"/>
</dbReference>
<dbReference type="RefSeq" id="WP_011937633.1">
    <property type="nucleotide sequence ID" value="NC_009483.1"/>
</dbReference>
<gene>
    <name evidence="3" type="ordered locus">Gura_0699</name>
</gene>
<dbReference type="OrthoDB" id="5501619at2"/>
<accession>A5GBY2</accession>
<sequence length="371" mass="42410">MYKCLSYSQYREIKVFPTLNGIRAISVLLVILWHMSDKAWMWLSGYTGVLIFFVLSGYLITTLLLREEDSKSVSIAAFYVRRVFRIFPLYYLTLAAYLILVFVLKVYDAKLYIQTCNTLPLYLFYFNEFLPTVAVYSHSWSLGVEEKFYLIWPICMFILLRNRSHTRIYLTLFAVLLCSLFFDLYLTPSLNVHHLTSILLGCLLAFLLHDAGTYNICSRLIGPTSSLMVTMVFISVQLLLPYHKMVSLFYPYIVTIYIALAVISTSNAFNFLRHKALVFIGERSYAIYLFHVICINIAERVFPVHSGSIVTSFSAAFLSTVLSIAAAAIAYRAIEKPLIIMGKTFSRSITSKTISINRAIKVPATTLLKDE</sequence>
<evidence type="ECO:0000259" key="2">
    <source>
        <dbReference type="Pfam" id="PF01757"/>
    </source>
</evidence>
<dbReference type="STRING" id="351605.Gura_0699"/>
<feature type="transmembrane region" description="Helical" evidence="1">
    <location>
        <begin position="252"/>
        <end position="272"/>
    </location>
</feature>
<feature type="transmembrane region" description="Helical" evidence="1">
    <location>
        <begin position="39"/>
        <end position="65"/>
    </location>
</feature>
<protein>
    <submittedName>
        <fullName evidence="3">Acyltransferase 3</fullName>
    </submittedName>
</protein>
<keyword evidence="1" id="KW-1133">Transmembrane helix</keyword>
<dbReference type="EMBL" id="CP000698">
    <property type="protein sequence ID" value="ABQ24909.1"/>
    <property type="molecule type" value="Genomic_DNA"/>
</dbReference>
<dbReference type="PANTHER" id="PTHR23028">
    <property type="entry name" value="ACETYLTRANSFERASE"/>
    <property type="match status" value="1"/>
</dbReference>
<feature type="domain" description="Acyltransferase 3" evidence="2">
    <location>
        <begin position="19"/>
        <end position="331"/>
    </location>
</feature>
<dbReference type="GO" id="GO:0016020">
    <property type="term" value="C:membrane"/>
    <property type="evidence" value="ECO:0007669"/>
    <property type="project" value="TreeGrafter"/>
</dbReference>
<proteinExistence type="predicted"/>
<evidence type="ECO:0000256" key="1">
    <source>
        <dbReference type="SAM" id="Phobius"/>
    </source>
</evidence>
<keyword evidence="4" id="KW-1185">Reference proteome</keyword>